<evidence type="ECO:0000256" key="6">
    <source>
        <dbReference type="PROSITE-ProRule" id="PRU01373"/>
    </source>
</evidence>
<dbReference type="Proteomes" id="UP000220840">
    <property type="component" value="Unassembled WGS sequence"/>
</dbReference>
<keyword evidence="7" id="KW-1133">Transmembrane helix</keyword>
<dbReference type="Gene3D" id="3.10.20.800">
    <property type="match status" value="1"/>
</dbReference>
<evidence type="ECO:0000256" key="4">
    <source>
        <dbReference type="ARBA" id="ARBA00022984"/>
    </source>
</evidence>
<dbReference type="Pfam" id="PF03734">
    <property type="entry name" value="YkuD"/>
    <property type="match status" value="1"/>
</dbReference>
<proteinExistence type="predicted"/>
<dbReference type="GO" id="GO:0018104">
    <property type="term" value="P:peptidoglycan-protein cross-linking"/>
    <property type="evidence" value="ECO:0007669"/>
    <property type="project" value="TreeGrafter"/>
</dbReference>
<evidence type="ECO:0000313" key="10">
    <source>
        <dbReference type="Proteomes" id="UP000220840"/>
    </source>
</evidence>
<name>A0A2A7MFJ9_9CLOT</name>
<dbReference type="OrthoDB" id="3176960at2"/>
<dbReference type="InterPro" id="IPR050979">
    <property type="entry name" value="LD-transpeptidase"/>
</dbReference>
<dbReference type="PROSITE" id="PS52029">
    <property type="entry name" value="LD_TPASE"/>
    <property type="match status" value="1"/>
</dbReference>
<keyword evidence="7" id="KW-0472">Membrane</keyword>
<feature type="transmembrane region" description="Helical" evidence="7">
    <location>
        <begin position="12"/>
        <end position="29"/>
    </location>
</feature>
<dbReference type="GO" id="GO:0071972">
    <property type="term" value="F:peptidoglycan L,D-transpeptidase activity"/>
    <property type="evidence" value="ECO:0007669"/>
    <property type="project" value="TreeGrafter"/>
</dbReference>
<accession>A0A2A7MFJ9</accession>
<keyword evidence="5 6" id="KW-0961">Cell wall biogenesis/degradation</keyword>
<dbReference type="Pfam" id="PF12229">
    <property type="entry name" value="PG_binding_4"/>
    <property type="match status" value="2"/>
</dbReference>
<evidence type="ECO:0000256" key="5">
    <source>
        <dbReference type="ARBA" id="ARBA00023316"/>
    </source>
</evidence>
<reference evidence="9 10" key="1">
    <citation type="submission" date="2017-10" db="EMBL/GenBank/DDBJ databases">
        <title>Effective Description of Clostridium neonatale sp. nov. linked to necrotizing enterocolitis in neonates and a clarification of species assignable to the genus Clostridium (Prazmowski 1880) emend. Lawson and Rainey 2016.</title>
        <authorList>
            <person name="Bernard K."/>
            <person name="Burdz T."/>
            <person name="Wiebe D."/>
            <person name="Balcewich B."/>
            <person name="Alfa M."/>
            <person name="Bernier A.-M."/>
        </authorList>
    </citation>
    <scope>NUCLEOTIDE SEQUENCE [LARGE SCALE GENOMIC DNA]</scope>
    <source>
        <strain evidence="9 10">LCDC99A005</strain>
    </source>
</reference>
<dbReference type="UniPathway" id="UPA00219"/>
<feature type="active site" description="Nucleophile" evidence="6">
    <location>
        <position position="432"/>
    </location>
</feature>
<evidence type="ECO:0000256" key="2">
    <source>
        <dbReference type="ARBA" id="ARBA00022679"/>
    </source>
</evidence>
<comment type="caution">
    <text evidence="9">The sequence shown here is derived from an EMBL/GenBank/DDBJ whole genome shotgun (WGS) entry which is preliminary data.</text>
</comment>
<dbReference type="AlphaFoldDB" id="A0A2A7MFJ9"/>
<keyword evidence="3 6" id="KW-0133">Cell shape</keyword>
<organism evidence="9 10">
    <name type="scientific">Clostridium neonatale</name>
    <dbReference type="NCBI Taxonomy" id="137838"/>
    <lineage>
        <taxon>Bacteria</taxon>
        <taxon>Bacillati</taxon>
        <taxon>Bacillota</taxon>
        <taxon>Clostridia</taxon>
        <taxon>Eubacteriales</taxon>
        <taxon>Clostridiaceae</taxon>
        <taxon>Clostridium</taxon>
    </lineage>
</organism>
<dbReference type="GO" id="GO:0016740">
    <property type="term" value="F:transferase activity"/>
    <property type="evidence" value="ECO:0007669"/>
    <property type="project" value="UniProtKB-KW"/>
</dbReference>
<dbReference type="SUPFAM" id="SSF143985">
    <property type="entry name" value="L,D-transpeptidase pre-catalytic domain-like"/>
    <property type="match status" value="1"/>
</dbReference>
<dbReference type="EMBL" id="PDCJ01000001">
    <property type="protein sequence ID" value="PEG30612.1"/>
    <property type="molecule type" value="Genomic_DNA"/>
</dbReference>
<dbReference type="PANTHER" id="PTHR30582">
    <property type="entry name" value="L,D-TRANSPEPTIDASE"/>
    <property type="match status" value="1"/>
</dbReference>
<dbReference type="SUPFAM" id="SSF141523">
    <property type="entry name" value="L,D-transpeptidase catalytic domain-like"/>
    <property type="match status" value="1"/>
</dbReference>
<evidence type="ECO:0000256" key="7">
    <source>
        <dbReference type="SAM" id="Phobius"/>
    </source>
</evidence>
<keyword evidence="2" id="KW-0808">Transferase</keyword>
<dbReference type="CDD" id="cd16913">
    <property type="entry name" value="YkuD_like"/>
    <property type="match status" value="1"/>
</dbReference>
<protein>
    <submittedName>
        <fullName evidence="9">Peptidoglycan-binding protein</fullName>
    </submittedName>
</protein>
<evidence type="ECO:0000313" key="9">
    <source>
        <dbReference type="EMBL" id="PEG30612.1"/>
    </source>
</evidence>
<keyword evidence="4 6" id="KW-0573">Peptidoglycan synthesis</keyword>
<dbReference type="GO" id="GO:0008360">
    <property type="term" value="P:regulation of cell shape"/>
    <property type="evidence" value="ECO:0007669"/>
    <property type="project" value="UniProtKB-UniRule"/>
</dbReference>
<evidence type="ECO:0000259" key="8">
    <source>
        <dbReference type="PROSITE" id="PS52029"/>
    </source>
</evidence>
<gene>
    <name evidence="9" type="ORF">CQ394_02495</name>
</gene>
<dbReference type="GO" id="GO:0005576">
    <property type="term" value="C:extracellular region"/>
    <property type="evidence" value="ECO:0007669"/>
    <property type="project" value="TreeGrafter"/>
</dbReference>
<feature type="domain" description="L,D-TPase catalytic" evidence="8">
    <location>
        <begin position="337"/>
        <end position="456"/>
    </location>
</feature>
<dbReference type="PANTHER" id="PTHR30582:SF33">
    <property type="entry name" value="EXPORTED PROTEIN"/>
    <property type="match status" value="1"/>
</dbReference>
<dbReference type="Gene3D" id="2.40.440.10">
    <property type="entry name" value="L,D-transpeptidase catalytic domain-like"/>
    <property type="match status" value="1"/>
</dbReference>
<dbReference type="InterPro" id="IPR038063">
    <property type="entry name" value="Transpep_catalytic_dom"/>
</dbReference>
<sequence length="458" mass="52817">MLDINKQEIKKIIVATAIITTYICISLFFKSHFYFGTIVNGINISGKTVEQAEKKINRKIETYTISLEERNSIVEDIKGKEIDLKYNKNEILDNIINKQKSSIWIYEIFKRKNYVHDKFFNYDIDLLKESFEKLNCLNDEKTIEPKSASLKFNGIKYEIIDEVYGDKVKKDELFNKIEEAIQYGKVKVNIGEVNCYEKPIYTSNSLELIEAKKICDKYVSSKIVYTFDEATETVDRGVISSWITIDENLNARIDKEKIKEYVQELSRKYDTYGKTRIFATSVGKEVEVKGGNYGFRIDKDKEYTELINAIESGQSIVKEPVYIQKAKNRGDNDIGKTYVEVNITRQQLWFYKDGELVTRGSVVTGNVERGWKTPNGTYVLNYKQKDAVLRGDNYASKVKYWMPFNGNIGLHDASWRGAFGGNVYKNDGTHGCVNLPSYLAKKIFDNIEEGTPIICYTE</sequence>
<comment type="pathway">
    <text evidence="1 6">Cell wall biogenesis; peptidoglycan biosynthesis.</text>
</comment>
<dbReference type="InterPro" id="IPR022029">
    <property type="entry name" value="YoaR-like_PG-bd"/>
</dbReference>
<dbReference type="InterPro" id="IPR038054">
    <property type="entry name" value="LD_TPept-like_central_sf"/>
</dbReference>
<evidence type="ECO:0000256" key="1">
    <source>
        <dbReference type="ARBA" id="ARBA00004752"/>
    </source>
</evidence>
<keyword evidence="7" id="KW-0812">Transmembrane</keyword>
<feature type="active site" description="Proton donor/acceptor" evidence="6">
    <location>
        <position position="411"/>
    </location>
</feature>
<dbReference type="InterPro" id="IPR005490">
    <property type="entry name" value="LD_TPept_cat_dom"/>
</dbReference>
<keyword evidence="10" id="KW-1185">Reference proteome</keyword>
<evidence type="ECO:0000256" key="3">
    <source>
        <dbReference type="ARBA" id="ARBA00022960"/>
    </source>
</evidence>
<dbReference type="GO" id="GO:0071555">
    <property type="term" value="P:cell wall organization"/>
    <property type="evidence" value="ECO:0007669"/>
    <property type="project" value="UniProtKB-UniRule"/>
</dbReference>